<evidence type="ECO:0000256" key="2">
    <source>
        <dbReference type="SAM" id="Phobius"/>
    </source>
</evidence>
<feature type="region of interest" description="Disordered" evidence="1">
    <location>
        <begin position="133"/>
        <end position="158"/>
    </location>
</feature>
<proteinExistence type="predicted"/>
<name>A0A2U3DZA4_PURLI</name>
<dbReference type="Proteomes" id="UP000245956">
    <property type="component" value="Unassembled WGS sequence"/>
</dbReference>
<dbReference type="AlphaFoldDB" id="A0A2U3DZA4"/>
<sequence>MQANEERRHAGSRFLPAVTHAENGRSDQGVVVATSLTRPTFIIRARRLVLLSSAQGASRRGSPMPWMSWQLADAPDGRGMNVRAPLAAPRQASEDSEKRGPVCPPSWYSTCGQAKRQMRHEQGVRAWTSCHRGAVEPQPSQPPSAVSSHASGSGSRASAGTWRWWPYELIDDVDLRMCRRARPSLRQSRQGKRWTPVRWVSRIGVDDTRRQNDRSSAVVWLPAFAFAFAFVRAYWYRVMSRSSTAPQSITVCNGRLAADGSGDASRRCGLDSGPPVAQACLCLPSFSPPFESATLGGMIRQLKCRETTQSGRRAETQRAKRCSVWAASPAVDAAATVAELTLASAIFLVSTRWHCSPGTRLNGRV</sequence>
<evidence type="ECO:0000313" key="4">
    <source>
        <dbReference type="Proteomes" id="UP000245956"/>
    </source>
</evidence>
<reference evidence="3 4" key="1">
    <citation type="journal article" date="2016" name="Front. Microbiol.">
        <title>Genome and transcriptome sequences reveal the specific parasitism of the nematophagous Purpureocillium lilacinum 36-1.</title>
        <authorList>
            <person name="Xie J."/>
            <person name="Li S."/>
            <person name="Mo C."/>
            <person name="Xiao X."/>
            <person name="Peng D."/>
            <person name="Wang G."/>
            <person name="Xiao Y."/>
        </authorList>
    </citation>
    <scope>NUCLEOTIDE SEQUENCE [LARGE SCALE GENOMIC DNA]</scope>
    <source>
        <strain evidence="3 4">36-1</strain>
    </source>
</reference>
<evidence type="ECO:0000256" key="1">
    <source>
        <dbReference type="SAM" id="MobiDB-lite"/>
    </source>
</evidence>
<keyword evidence="2" id="KW-1133">Transmembrane helix</keyword>
<keyword evidence="2" id="KW-0472">Membrane</keyword>
<protein>
    <submittedName>
        <fullName evidence="3">Uncharacterized protein</fullName>
    </submittedName>
</protein>
<organism evidence="3 4">
    <name type="scientific">Purpureocillium lilacinum</name>
    <name type="common">Paecilomyces lilacinus</name>
    <dbReference type="NCBI Taxonomy" id="33203"/>
    <lineage>
        <taxon>Eukaryota</taxon>
        <taxon>Fungi</taxon>
        <taxon>Dikarya</taxon>
        <taxon>Ascomycota</taxon>
        <taxon>Pezizomycotina</taxon>
        <taxon>Sordariomycetes</taxon>
        <taxon>Hypocreomycetidae</taxon>
        <taxon>Hypocreales</taxon>
        <taxon>Ophiocordycipitaceae</taxon>
        <taxon>Purpureocillium</taxon>
    </lineage>
</organism>
<gene>
    <name evidence="3" type="ORF">PCL_02944</name>
</gene>
<feature type="region of interest" description="Disordered" evidence="1">
    <location>
        <begin position="1"/>
        <end position="21"/>
    </location>
</feature>
<feature type="transmembrane region" description="Helical" evidence="2">
    <location>
        <begin position="217"/>
        <end position="235"/>
    </location>
</feature>
<keyword evidence="2" id="KW-0812">Transmembrane</keyword>
<comment type="caution">
    <text evidence="3">The sequence shown here is derived from an EMBL/GenBank/DDBJ whole genome shotgun (WGS) entry which is preliminary data.</text>
</comment>
<dbReference type="EMBL" id="LCWV01000018">
    <property type="protein sequence ID" value="PWI67590.1"/>
    <property type="molecule type" value="Genomic_DNA"/>
</dbReference>
<feature type="compositionally biased region" description="Low complexity" evidence="1">
    <location>
        <begin position="135"/>
        <end position="158"/>
    </location>
</feature>
<evidence type="ECO:0000313" key="3">
    <source>
        <dbReference type="EMBL" id="PWI67590.1"/>
    </source>
</evidence>
<accession>A0A2U3DZA4</accession>